<accession>A0A8K0MHA4</accession>
<keyword evidence="6 14" id="KW-0812">Transmembrane</keyword>
<evidence type="ECO:0000256" key="13">
    <source>
        <dbReference type="SAM" id="MobiDB-lite"/>
    </source>
</evidence>
<feature type="compositionally biased region" description="Basic and acidic residues" evidence="13">
    <location>
        <begin position="17"/>
        <end position="35"/>
    </location>
</feature>
<evidence type="ECO:0000256" key="14">
    <source>
        <dbReference type="SAM" id="Phobius"/>
    </source>
</evidence>
<dbReference type="InterPro" id="IPR002123">
    <property type="entry name" value="Plipid/glycerol_acylTrfase"/>
</dbReference>
<keyword evidence="9 14" id="KW-0472">Membrane</keyword>
<dbReference type="GO" id="GO:0008654">
    <property type="term" value="P:phospholipid biosynthetic process"/>
    <property type="evidence" value="ECO:0007669"/>
    <property type="project" value="UniProtKB-KW"/>
</dbReference>
<proteinExistence type="inferred from homology"/>
<keyword evidence="5" id="KW-0808">Transferase</keyword>
<dbReference type="GO" id="GO:0016020">
    <property type="term" value="C:membrane"/>
    <property type="evidence" value="ECO:0007669"/>
    <property type="project" value="UniProtKB-SubCell"/>
</dbReference>
<evidence type="ECO:0000256" key="3">
    <source>
        <dbReference type="ARBA" id="ARBA00008655"/>
    </source>
</evidence>
<keyword evidence="8" id="KW-0443">Lipid metabolism</keyword>
<sequence length="396" mass="44584">MESELKDLNSKPPHKPKSSELVHEEGSTKDDRPLLKPDSIPVPSESIEELEKKFAAYVRRDAYGTMGRGELPVKEKVLLGLALVTLVPIRVVVGMSILIFYYLICRIFTLFSTPNREDDQGQEDYAHMGGWKRTVIVQCGRFLSRVMLFVLGFHWIGETYRIPDTESKSSAENEGRGQSEESERPGAIISNHVSYIDILYHMSSSFPSFVAKRSVGKIPLVGLISKCLGCVYVQRESKASDFKGVAGVVTERIREAHQNKSAPIMMLFPEGTTTNGDYLLPFKTGAFLAKAPVFPVILRYPYQRFSPAWDSITGVRHVIFLLCQFVNHLEVIRLPIYYPSQQEKDDPKLFANNVRTLMAREGNMVMSDIGLAEKRIYHAALNGNNSLPSVLHQKDD</sequence>
<evidence type="ECO:0000256" key="5">
    <source>
        <dbReference type="ARBA" id="ARBA00022679"/>
    </source>
</evidence>
<organism evidence="16 17">
    <name type="scientific">Rhamnella rubrinervis</name>
    <dbReference type="NCBI Taxonomy" id="2594499"/>
    <lineage>
        <taxon>Eukaryota</taxon>
        <taxon>Viridiplantae</taxon>
        <taxon>Streptophyta</taxon>
        <taxon>Embryophyta</taxon>
        <taxon>Tracheophyta</taxon>
        <taxon>Spermatophyta</taxon>
        <taxon>Magnoliopsida</taxon>
        <taxon>eudicotyledons</taxon>
        <taxon>Gunneridae</taxon>
        <taxon>Pentapetalae</taxon>
        <taxon>rosids</taxon>
        <taxon>fabids</taxon>
        <taxon>Rosales</taxon>
        <taxon>Rhamnaceae</taxon>
        <taxon>rhamnoid group</taxon>
        <taxon>Rhamneae</taxon>
        <taxon>Rhamnella</taxon>
    </lineage>
</organism>
<evidence type="ECO:0000256" key="4">
    <source>
        <dbReference type="ARBA" id="ARBA00022516"/>
    </source>
</evidence>
<evidence type="ECO:0000313" key="16">
    <source>
        <dbReference type="EMBL" id="KAF3446284.1"/>
    </source>
</evidence>
<comment type="caution">
    <text evidence="16">The sequence shown here is derived from an EMBL/GenBank/DDBJ whole genome shotgun (WGS) entry which is preliminary data.</text>
</comment>
<dbReference type="EMBL" id="VOIH02000005">
    <property type="protein sequence ID" value="KAF3446284.1"/>
    <property type="molecule type" value="Genomic_DNA"/>
</dbReference>
<feature type="domain" description="Phospholipid/glycerol acyltransferase" evidence="15">
    <location>
        <begin position="186"/>
        <end position="301"/>
    </location>
</feature>
<keyword evidence="11" id="KW-1208">Phospholipid metabolism</keyword>
<dbReference type="PANTHER" id="PTHR23063">
    <property type="entry name" value="PHOSPHOLIPID ACYLTRANSFERASE"/>
    <property type="match status" value="1"/>
</dbReference>
<keyword evidence="4" id="KW-0444">Lipid biosynthesis</keyword>
<dbReference type="Pfam" id="PF01553">
    <property type="entry name" value="Acyltransferase"/>
    <property type="match status" value="1"/>
</dbReference>
<dbReference type="GO" id="GO:0005783">
    <property type="term" value="C:endoplasmic reticulum"/>
    <property type="evidence" value="ECO:0007669"/>
    <property type="project" value="TreeGrafter"/>
</dbReference>
<gene>
    <name evidence="16" type="ORF">FNV43_RR11463</name>
</gene>
<evidence type="ECO:0000256" key="2">
    <source>
        <dbReference type="ARBA" id="ARBA00005189"/>
    </source>
</evidence>
<dbReference type="Proteomes" id="UP000796880">
    <property type="component" value="Unassembled WGS sequence"/>
</dbReference>
<evidence type="ECO:0000256" key="7">
    <source>
        <dbReference type="ARBA" id="ARBA00022989"/>
    </source>
</evidence>
<dbReference type="GO" id="GO:0071618">
    <property type="term" value="F:lysophosphatidylethanolamine acyltransferase activity"/>
    <property type="evidence" value="ECO:0007669"/>
    <property type="project" value="TreeGrafter"/>
</dbReference>
<dbReference type="GO" id="GO:0008374">
    <property type="term" value="F:O-acyltransferase activity"/>
    <property type="evidence" value="ECO:0007669"/>
    <property type="project" value="InterPro"/>
</dbReference>
<reference evidence="16" key="1">
    <citation type="submission" date="2020-03" db="EMBL/GenBank/DDBJ databases">
        <title>A high-quality chromosome-level genome assembly of a woody plant with both climbing and erect habits, Rhamnella rubrinervis.</title>
        <authorList>
            <person name="Lu Z."/>
            <person name="Yang Y."/>
            <person name="Zhu X."/>
            <person name="Sun Y."/>
        </authorList>
    </citation>
    <scope>NUCLEOTIDE SEQUENCE</scope>
    <source>
        <strain evidence="16">BYM</strain>
        <tissue evidence="16">Leaf</tissue>
    </source>
</reference>
<evidence type="ECO:0000256" key="6">
    <source>
        <dbReference type="ARBA" id="ARBA00022692"/>
    </source>
</evidence>
<protein>
    <recommendedName>
        <fullName evidence="15">Phospholipid/glycerol acyltransferase domain-containing protein</fullName>
    </recommendedName>
</protein>
<evidence type="ECO:0000256" key="12">
    <source>
        <dbReference type="ARBA" id="ARBA00023315"/>
    </source>
</evidence>
<keyword evidence="12" id="KW-0012">Acyltransferase</keyword>
<feature type="region of interest" description="Disordered" evidence="13">
    <location>
        <begin position="1"/>
        <end position="41"/>
    </location>
</feature>
<dbReference type="PANTHER" id="PTHR23063:SF54">
    <property type="entry name" value="LYSOPHOSPHOLIPID ACYLTRANSFERASE LPEAT1"/>
    <property type="match status" value="1"/>
</dbReference>
<dbReference type="CDD" id="cd07991">
    <property type="entry name" value="LPLAT_LPCAT1-like"/>
    <property type="match status" value="1"/>
</dbReference>
<dbReference type="SUPFAM" id="SSF69593">
    <property type="entry name" value="Glycerol-3-phosphate (1)-acyltransferase"/>
    <property type="match status" value="1"/>
</dbReference>
<evidence type="ECO:0000256" key="9">
    <source>
        <dbReference type="ARBA" id="ARBA00023136"/>
    </source>
</evidence>
<evidence type="ECO:0000256" key="8">
    <source>
        <dbReference type="ARBA" id="ARBA00023098"/>
    </source>
</evidence>
<keyword evidence="7 14" id="KW-1133">Transmembrane helix</keyword>
<dbReference type="SMART" id="SM00563">
    <property type="entry name" value="PlsC"/>
    <property type="match status" value="1"/>
</dbReference>
<evidence type="ECO:0000259" key="15">
    <source>
        <dbReference type="SMART" id="SM00563"/>
    </source>
</evidence>
<feature type="transmembrane region" description="Helical" evidence="14">
    <location>
        <begin position="77"/>
        <end position="104"/>
    </location>
</feature>
<evidence type="ECO:0000313" key="17">
    <source>
        <dbReference type="Proteomes" id="UP000796880"/>
    </source>
</evidence>
<dbReference type="AlphaFoldDB" id="A0A8K0MHA4"/>
<dbReference type="OrthoDB" id="272512at2759"/>
<name>A0A8K0MHA4_9ROSA</name>
<keyword evidence="10" id="KW-0594">Phospholipid biosynthesis</keyword>
<evidence type="ECO:0000256" key="1">
    <source>
        <dbReference type="ARBA" id="ARBA00004370"/>
    </source>
</evidence>
<comment type="subcellular location">
    <subcellularLocation>
        <location evidence="1">Membrane</location>
    </subcellularLocation>
</comment>
<evidence type="ECO:0000256" key="11">
    <source>
        <dbReference type="ARBA" id="ARBA00023264"/>
    </source>
</evidence>
<evidence type="ECO:0000256" key="10">
    <source>
        <dbReference type="ARBA" id="ARBA00023209"/>
    </source>
</evidence>
<dbReference type="InterPro" id="IPR045252">
    <property type="entry name" value="LPCAT1-like"/>
</dbReference>
<comment type="similarity">
    <text evidence="3">Belongs to the 1-acyl-sn-glycerol-3-phosphate acyltransferase family.</text>
</comment>
<comment type="pathway">
    <text evidence="2">Lipid metabolism.</text>
</comment>
<keyword evidence="17" id="KW-1185">Reference proteome</keyword>